<sequence length="134" mass="14968">MAPFYILPSHTISDLPPYSTTQGGPPTPLHSISNITPMQNLTHGHTLSARTNPLSIRDVAVTPISVAPTFYPPEEFKEVGFLSVIAMGTIVIDLLIFLLICCNMAVRIRRERRIGLRTDYTDENTLEWTQDRSS</sequence>
<name>A0A2T2P0Y5_CORCC</name>
<gene>
    <name evidence="2" type="ORF">BS50DRAFT_584809</name>
</gene>
<keyword evidence="1" id="KW-0472">Membrane</keyword>
<keyword evidence="3" id="KW-1185">Reference proteome</keyword>
<dbReference type="AlphaFoldDB" id="A0A2T2P0Y5"/>
<evidence type="ECO:0000313" key="2">
    <source>
        <dbReference type="EMBL" id="PSN71303.1"/>
    </source>
</evidence>
<accession>A0A2T2P0Y5</accession>
<keyword evidence="1" id="KW-1133">Transmembrane helix</keyword>
<reference evidence="2 3" key="1">
    <citation type="journal article" date="2018" name="Front. Microbiol.">
        <title>Genome-Wide Analysis of Corynespora cassiicola Leaf Fall Disease Putative Effectors.</title>
        <authorList>
            <person name="Lopez D."/>
            <person name="Ribeiro S."/>
            <person name="Label P."/>
            <person name="Fumanal B."/>
            <person name="Venisse J.S."/>
            <person name="Kohler A."/>
            <person name="de Oliveira R.R."/>
            <person name="Labutti K."/>
            <person name="Lipzen A."/>
            <person name="Lail K."/>
            <person name="Bauer D."/>
            <person name="Ohm R.A."/>
            <person name="Barry K.W."/>
            <person name="Spatafora J."/>
            <person name="Grigoriev I.V."/>
            <person name="Martin F.M."/>
            <person name="Pujade-Renaud V."/>
        </authorList>
    </citation>
    <scope>NUCLEOTIDE SEQUENCE [LARGE SCALE GENOMIC DNA]</scope>
    <source>
        <strain evidence="2 3">Philippines</strain>
    </source>
</reference>
<dbReference type="Proteomes" id="UP000240883">
    <property type="component" value="Unassembled WGS sequence"/>
</dbReference>
<dbReference type="EMBL" id="KZ678131">
    <property type="protein sequence ID" value="PSN71303.1"/>
    <property type="molecule type" value="Genomic_DNA"/>
</dbReference>
<evidence type="ECO:0000313" key="3">
    <source>
        <dbReference type="Proteomes" id="UP000240883"/>
    </source>
</evidence>
<evidence type="ECO:0000256" key="1">
    <source>
        <dbReference type="SAM" id="Phobius"/>
    </source>
</evidence>
<proteinExistence type="predicted"/>
<keyword evidence="1" id="KW-0812">Transmembrane</keyword>
<organism evidence="2 3">
    <name type="scientific">Corynespora cassiicola Philippines</name>
    <dbReference type="NCBI Taxonomy" id="1448308"/>
    <lineage>
        <taxon>Eukaryota</taxon>
        <taxon>Fungi</taxon>
        <taxon>Dikarya</taxon>
        <taxon>Ascomycota</taxon>
        <taxon>Pezizomycotina</taxon>
        <taxon>Dothideomycetes</taxon>
        <taxon>Pleosporomycetidae</taxon>
        <taxon>Pleosporales</taxon>
        <taxon>Corynesporascaceae</taxon>
        <taxon>Corynespora</taxon>
    </lineage>
</organism>
<feature type="transmembrane region" description="Helical" evidence="1">
    <location>
        <begin position="81"/>
        <end position="106"/>
    </location>
</feature>
<protein>
    <submittedName>
        <fullName evidence="2">Uncharacterized protein</fullName>
    </submittedName>
</protein>